<dbReference type="Gene3D" id="2.130.10.10">
    <property type="entry name" value="YVTN repeat-like/Quinoprotein amine dehydrogenase"/>
    <property type="match status" value="1"/>
</dbReference>
<reference evidence="3" key="1">
    <citation type="submission" date="2025-08" db="UniProtKB">
        <authorList>
            <consortium name="RefSeq"/>
        </authorList>
    </citation>
    <scope>IDENTIFICATION</scope>
    <source>
        <tissue evidence="3">Gonad</tissue>
    </source>
</reference>
<dbReference type="PANTHER" id="PTHR12219:SF17">
    <property type="entry name" value="WD REPEAT-CONTAINING PROTEIN 93"/>
    <property type="match status" value="1"/>
</dbReference>
<feature type="compositionally biased region" description="Polar residues" evidence="1">
    <location>
        <begin position="254"/>
        <end position="267"/>
    </location>
</feature>
<dbReference type="OrthoDB" id="547231at2759"/>
<dbReference type="RefSeq" id="XP_019614495.1">
    <property type="nucleotide sequence ID" value="XM_019758936.1"/>
</dbReference>
<sequence length="726" mass="80278">MPVFIRKGGLDIPPPSLSSRDSDEEEFLTDPEQLYDPLPQPFRMIDKVLFQLLEDVWDVASQREAARMQDGSRLRPPLYQCPVQMQEHGKAHCVAHSVDGRYIFVGLPTGLAAFDAVSQVTLAVWEETVEVTSLKVSLVGVQTYLLSTVDDMGASRLLLFSNERFYFIKQLNEQEGTITVKCELSSEGDYVGVALESEFASSFFCVKFVLCVPDKEKEVWLEVHRLPRDGWLRELEQAQAQALKAAYAASQDQSTYGETAAETSEGQATEGEEGRKSGAGTPTSEVPRQTPSAGQGSMLAGPDIKFSPPQMVLRVRPPPELTGSSAKSAYDAYKSVDLGDVIGTGGNHVLLAEHLNQRRAVFNAVHEQQIRHLPQEEEQATRTPTFHFLHGGQMLPAGLDNVTQAGQVNSVCVRWSGSNNLAHYSLLKTGKDLEHKPDLVWPNTCSITATAVSSDTSLLAVGLADGTLTVWDKYLGLQKCVKKLKTQGSVTYLSFLNPSVLPNTPPSHPPYDTPSSAAVLAGCSDGALFVVRCGQGEEDMEPVTVLDSSSDDTERFTTVQVIPAIPQVVLCVRRNGQMLMYDVLKNLVLCEVGLPSTHYLSSPWEPCCVFGADGQMLYAKGSLLDADEEYVPGSGTSSMFVYQLRSFPTLDSYWRRQSEPRPFITHVTVNKRCDALLRERLSRQKDRVARMQERWNDLRTEIDVVTRFRQAGQTRQRVKVAFASRS</sequence>
<keyword evidence="2" id="KW-1185">Reference proteome</keyword>
<proteinExistence type="predicted"/>
<dbReference type="GeneID" id="109462396"/>
<dbReference type="InterPro" id="IPR036322">
    <property type="entry name" value="WD40_repeat_dom_sf"/>
</dbReference>
<dbReference type="InterPro" id="IPR006885">
    <property type="entry name" value="NADH_UbQ_FeS_4_mit-like"/>
</dbReference>
<feature type="region of interest" description="Disordered" evidence="1">
    <location>
        <begin position="254"/>
        <end position="309"/>
    </location>
</feature>
<evidence type="ECO:0000313" key="2">
    <source>
        <dbReference type="Proteomes" id="UP000515135"/>
    </source>
</evidence>
<dbReference type="Pfam" id="PF21030">
    <property type="entry name" value="WDR93"/>
    <property type="match status" value="1"/>
</dbReference>
<evidence type="ECO:0000313" key="3">
    <source>
        <dbReference type="RefSeq" id="XP_019614495.1"/>
    </source>
</evidence>
<dbReference type="SMART" id="SM00320">
    <property type="entry name" value="WD40"/>
    <property type="match status" value="2"/>
</dbReference>
<dbReference type="GO" id="GO:0022900">
    <property type="term" value="P:electron transport chain"/>
    <property type="evidence" value="ECO:0007669"/>
    <property type="project" value="InterPro"/>
</dbReference>
<accession>A0A6P4XD67</accession>
<dbReference type="InterPro" id="IPR049547">
    <property type="entry name" value="WDR93_beta-prop"/>
</dbReference>
<protein>
    <submittedName>
        <fullName evidence="3">WD repeat-containing protein 93-like</fullName>
    </submittedName>
</protein>
<dbReference type="InterPro" id="IPR001680">
    <property type="entry name" value="WD40_rpt"/>
</dbReference>
<name>A0A6P4XD67_BRABE</name>
<dbReference type="KEGG" id="bbel:109462396"/>
<dbReference type="Proteomes" id="UP000515135">
    <property type="component" value="Unplaced"/>
</dbReference>
<feature type="region of interest" description="Disordered" evidence="1">
    <location>
        <begin position="1"/>
        <end position="25"/>
    </location>
</feature>
<dbReference type="SUPFAM" id="SSF50978">
    <property type="entry name" value="WD40 repeat-like"/>
    <property type="match status" value="1"/>
</dbReference>
<dbReference type="PANTHER" id="PTHR12219">
    <property type="entry name" value="NADH-UBIQUINONE OXIDOREDUCTASE"/>
    <property type="match status" value="1"/>
</dbReference>
<evidence type="ECO:0000256" key="1">
    <source>
        <dbReference type="SAM" id="MobiDB-lite"/>
    </source>
</evidence>
<feature type="compositionally biased region" description="Polar residues" evidence="1">
    <location>
        <begin position="280"/>
        <end position="295"/>
    </location>
</feature>
<dbReference type="InterPro" id="IPR015943">
    <property type="entry name" value="WD40/YVTN_repeat-like_dom_sf"/>
</dbReference>
<organism evidence="2 3">
    <name type="scientific">Branchiostoma belcheri</name>
    <name type="common">Amphioxus</name>
    <dbReference type="NCBI Taxonomy" id="7741"/>
    <lineage>
        <taxon>Eukaryota</taxon>
        <taxon>Metazoa</taxon>
        <taxon>Chordata</taxon>
        <taxon>Cephalochordata</taxon>
        <taxon>Leptocardii</taxon>
        <taxon>Amphioxiformes</taxon>
        <taxon>Branchiostomatidae</taxon>
        <taxon>Branchiostoma</taxon>
    </lineage>
</organism>
<gene>
    <name evidence="3" type="primary">LOC109462396</name>
</gene>
<dbReference type="AlphaFoldDB" id="A0A6P4XD67"/>